<evidence type="ECO:0000256" key="5">
    <source>
        <dbReference type="RuleBase" id="RU003833"/>
    </source>
</evidence>
<name>A0A0P1BFG7_9BASI</name>
<dbReference type="CDD" id="cd24039">
    <property type="entry name" value="ASKHA_NBD_YND1-like"/>
    <property type="match status" value="1"/>
</dbReference>
<accession>A0A0P1BFG7</accession>
<dbReference type="Gene3D" id="3.30.420.150">
    <property type="entry name" value="Exopolyphosphatase. Domain 2"/>
    <property type="match status" value="1"/>
</dbReference>
<evidence type="ECO:0000256" key="1">
    <source>
        <dbReference type="ARBA" id="ARBA00009283"/>
    </source>
</evidence>
<dbReference type="OrthoDB" id="6372431at2759"/>
<keyword evidence="2 5" id="KW-0378">Hydrolase</keyword>
<keyword evidence="7" id="KW-1133">Transmembrane helix</keyword>
<evidence type="ECO:0000256" key="4">
    <source>
        <dbReference type="PIRSR" id="PIRSR600407-2"/>
    </source>
</evidence>
<evidence type="ECO:0000256" key="7">
    <source>
        <dbReference type="SAM" id="Phobius"/>
    </source>
</evidence>
<feature type="region of interest" description="Disordered" evidence="6">
    <location>
        <begin position="828"/>
        <end position="852"/>
    </location>
</feature>
<feature type="binding site" evidence="4">
    <location>
        <begin position="188"/>
        <end position="192"/>
    </location>
    <ligand>
        <name>ATP</name>
        <dbReference type="ChEBI" id="CHEBI:30616"/>
    </ligand>
</feature>
<feature type="compositionally biased region" description="Basic and acidic residues" evidence="6">
    <location>
        <begin position="920"/>
        <end position="934"/>
    </location>
</feature>
<keyword evidence="4" id="KW-0547">Nucleotide-binding</keyword>
<dbReference type="GO" id="GO:0005794">
    <property type="term" value="C:Golgi apparatus"/>
    <property type="evidence" value="ECO:0007669"/>
    <property type="project" value="TreeGrafter"/>
</dbReference>
<keyword evidence="7" id="KW-0472">Membrane</keyword>
<dbReference type="PANTHER" id="PTHR11782:SF121">
    <property type="entry name" value="NUCLEOSIDE-DIPHOSPHATASE MIG-23"/>
    <property type="match status" value="1"/>
</dbReference>
<protein>
    <submittedName>
        <fullName evidence="8">Nucleoside phosphatase</fullName>
    </submittedName>
</protein>
<dbReference type="GO" id="GO:0045134">
    <property type="term" value="F:UDP phosphatase activity"/>
    <property type="evidence" value="ECO:0007669"/>
    <property type="project" value="TreeGrafter"/>
</dbReference>
<dbReference type="PROSITE" id="PS01238">
    <property type="entry name" value="GDA1_CD39_NTPASE"/>
    <property type="match status" value="1"/>
</dbReference>
<reference evidence="8 9" key="1">
    <citation type="submission" date="2014-09" db="EMBL/GenBank/DDBJ databases">
        <authorList>
            <person name="Magalhaes I.L.F."/>
            <person name="Oliveira U."/>
            <person name="Santos F.R."/>
            <person name="Vidigal T.H.D.A."/>
            <person name="Brescovit A.D."/>
            <person name="Santos A.J."/>
        </authorList>
    </citation>
    <scope>NUCLEOTIDE SEQUENCE [LARGE SCALE GENOMIC DNA]</scope>
</reference>
<dbReference type="EMBL" id="CCYA01000243">
    <property type="protein sequence ID" value="CEH14395.1"/>
    <property type="molecule type" value="Genomic_DNA"/>
</dbReference>
<sequence>MQVYSWKDAIVDKATRASDGLPVKVLPNVQKGTWEGSGMEWQKKVEPGLSSFATHPQDLSLYLRPLLDQAERIVPPSSLSETPIYVLATAGMRLLSPSQRTSVLRETCRVIQTQSRFKVDRIGNCEEQVQVISGEEEGLLGWIAINYLMDGFHFKEEERKRPDLIDHAAVTSNRTRTQSTFGFLDLGGASTQIAFQPADPAAEEDLTRVTLRMLDGTDVQSDVFVTTFLGYGTNRARERYVEALALAAHNATANKTDERQKQVAAIAASASSLPSSTKSNTSSTSNAAQNLGAAAASAAVSNSTSPVVTDPCLPSGLSLQTQTNETLLGTGSFETCLASLEPLLDKSAACSRPPCLFHGVHVPPISFATNHFVGVSEYWFSSNDVFGLGGVYDFVSFQKAASDFCQRPWSDLSSTFEGHKTWGPQVDLGRLQMQCFKAAWMTTVLHDGIGLPRILDAGGDGDGKPHSDQAMDKADEKNLFQSVNDVKGLAVSWTLGKAVLEASRDIPPAIVTGFPAKAPIVSNPGSSSWADKWRPTWHRPGDPLAPPLPSLRAGKHRISGVLVLLFVLGTLMLCLFGYFFKGRSPRAIKRRNAFKDALPPPLGSCLGMFRMRSGAGGNGRGEYVLAEMDEGDVEAATGQEYGGAGGTSSSEENDPKGASLASKAERRRLHRNEAARGGVSTFGLLRLLAYPFRAVFLGRNAARGVAERNKRRNDADHAAAAAARRALRRQTSTLSLGMSTRAHSPAIPVTGGFNGTSSPVISRPASRANARSPRTVGAGANSTAHGVTPISSPQPFGSSAGYFGNAWISNGVAFGSGGNSAAPLLNPNNQTSSEWRPAKTTLSRNSSGTNLNGMHHALTPRSSTVAGAFARRVSASNGNAPAHGFYAVGTSQHATLPHSFLHRAASGNNLIGGAGTGAGREQDIREHRGDLSLD</sequence>
<proteinExistence type="inferred from homology"/>
<dbReference type="Gene3D" id="3.30.420.40">
    <property type="match status" value="1"/>
</dbReference>
<dbReference type="GO" id="GO:0005524">
    <property type="term" value="F:ATP binding"/>
    <property type="evidence" value="ECO:0007669"/>
    <property type="project" value="UniProtKB-KW"/>
</dbReference>
<feature type="transmembrane region" description="Helical" evidence="7">
    <location>
        <begin position="558"/>
        <end position="580"/>
    </location>
</feature>
<evidence type="ECO:0000313" key="8">
    <source>
        <dbReference type="EMBL" id="CEH14395.1"/>
    </source>
</evidence>
<feature type="region of interest" description="Disordered" evidence="6">
    <location>
        <begin position="742"/>
        <end position="790"/>
    </location>
</feature>
<dbReference type="AlphaFoldDB" id="A0A0P1BFG7"/>
<keyword evidence="9" id="KW-1185">Reference proteome</keyword>
<dbReference type="GO" id="GO:0006256">
    <property type="term" value="P:UDP catabolic process"/>
    <property type="evidence" value="ECO:0007669"/>
    <property type="project" value="TreeGrafter"/>
</dbReference>
<dbReference type="PANTHER" id="PTHR11782">
    <property type="entry name" value="ADENOSINE/GUANOSINE DIPHOSPHATASE"/>
    <property type="match status" value="1"/>
</dbReference>
<dbReference type="GO" id="GO:0016020">
    <property type="term" value="C:membrane"/>
    <property type="evidence" value="ECO:0007669"/>
    <property type="project" value="TreeGrafter"/>
</dbReference>
<feature type="region of interest" description="Disordered" evidence="6">
    <location>
        <begin position="637"/>
        <end position="672"/>
    </location>
</feature>
<dbReference type="GO" id="GO:0046036">
    <property type="term" value="P:CTP metabolic process"/>
    <property type="evidence" value="ECO:0007669"/>
    <property type="project" value="TreeGrafter"/>
</dbReference>
<dbReference type="Proteomes" id="UP000054845">
    <property type="component" value="Unassembled WGS sequence"/>
</dbReference>
<evidence type="ECO:0000256" key="6">
    <source>
        <dbReference type="SAM" id="MobiDB-lite"/>
    </source>
</evidence>
<feature type="active site" description="Proton acceptor" evidence="3">
    <location>
        <position position="137"/>
    </location>
</feature>
<evidence type="ECO:0000313" key="9">
    <source>
        <dbReference type="Proteomes" id="UP000054845"/>
    </source>
</evidence>
<keyword evidence="4" id="KW-0067">ATP-binding</keyword>
<dbReference type="GO" id="GO:0004382">
    <property type="term" value="F:GDP phosphatase activity"/>
    <property type="evidence" value="ECO:0007669"/>
    <property type="project" value="TreeGrafter"/>
</dbReference>
<dbReference type="InterPro" id="IPR000407">
    <property type="entry name" value="GDA1_CD39_NTPase"/>
</dbReference>
<feature type="compositionally biased region" description="Low complexity" evidence="6">
    <location>
        <begin position="762"/>
        <end position="774"/>
    </location>
</feature>
<evidence type="ECO:0000256" key="3">
    <source>
        <dbReference type="PIRSR" id="PIRSR600407-1"/>
    </source>
</evidence>
<dbReference type="Pfam" id="PF01150">
    <property type="entry name" value="GDA1_CD39"/>
    <property type="match status" value="1"/>
</dbReference>
<evidence type="ECO:0000256" key="2">
    <source>
        <dbReference type="ARBA" id="ARBA00022801"/>
    </source>
</evidence>
<dbReference type="STRING" id="401625.A0A0P1BFG7"/>
<dbReference type="GO" id="GO:0017111">
    <property type="term" value="F:ribonucleoside triphosphate phosphatase activity"/>
    <property type="evidence" value="ECO:0007669"/>
    <property type="project" value="TreeGrafter"/>
</dbReference>
<comment type="similarity">
    <text evidence="1 5">Belongs to the GDA1/CD39 NTPase family.</text>
</comment>
<organism evidence="8 9">
    <name type="scientific">Ceraceosorus bombacis</name>
    <dbReference type="NCBI Taxonomy" id="401625"/>
    <lineage>
        <taxon>Eukaryota</taxon>
        <taxon>Fungi</taxon>
        <taxon>Dikarya</taxon>
        <taxon>Basidiomycota</taxon>
        <taxon>Ustilaginomycotina</taxon>
        <taxon>Exobasidiomycetes</taxon>
        <taxon>Ceraceosorales</taxon>
        <taxon>Ceraceosoraceae</taxon>
        <taxon>Ceraceosorus</taxon>
    </lineage>
</organism>
<feature type="compositionally biased region" description="Polar residues" evidence="6">
    <location>
        <begin position="780"/>
        <end position="790"/>
    </location>
</feature>
<keyword evidence="7" id="KW-0812">Transmembrane</keyword>
<feature type="region of interest" description="Disordered" evidence="6">
    <location>
        <begin position="912"/>
        <end position="934"/>
    </location>
</feature>